<evidence type="ECO:0000313" key="2">
    <source>
        <dbReference type="EMBL" id="VEB51886.1"/>
    </source>
</evidence>
<reference evidence="2 3" key="1">
    <citation type="submission" date="2018-12" db="EMBL/GenBank/DDBJ databases">
        <authorList>
            <consortium name="Pathogen Informatics"/>
        </authorList>
    </citation>
    <scope>NUCLEOTIDE SEQUENCE [LARGE SCALE GENOMIC DNA]</scope>
    <source>
        <strain evidence="2 3">NCTC6754</strain>
    </source>
</reference>
<feature type="compositionally biased region" description="Basic and acidic residues" evidence="1">
    <location>
        <begin position="27"/>
        <end position="39"/>
    </location>
</feature>
<dbReference type="Proteomes" id="UP000269208">
    <property type="component" value="Chromosome"/>
</dbReference>
<feature type="region of interest" description="Disordered" evidence="1">
    <location>
        <begin position="20"/>
        <end position="39"/>
    </location>
</feature>
<accession>A0A3S4J8B2</accession>
<name>A0A3S4J8B2_SALET</name>
<dbReference type="EMBL" id="LR134190">
    <property type="protein sequence ID" value="VEB51886.1"/>
    <property type="molecule type" value="Genomic_DNA"/>
</dbReference>
<protein>
    <submittedName>
        <fullName evidence="2">Uridine phosphorylase</fullName>
        <ecNumber evidence="2">2.4.2.3</ecNumber>
    </submittedName>
</protein>
<evidence type="ECO:0000256" key="1">
    <source>
        <dbReference type="SAM" id="MobiDB-lite"/>
    </source>
</evidence>
<keyword evidence="2" id="KW-0328">Glycosyltransferase</keyword>
<organism evidence="2 3">
    <name type="scientific">Salmonella enterica I</name>
    <dbReference type="NCBI Taxonomy" id="59201"/>
    <lineage>
        <taxon>Bacteria</taxon>
        <taxon>Pseudomonadati</taxon>
        <taxon>Pseudomonadota</taxon>
        <taxon>Gammaproteobacteria</taxon>
        <taxon>Enterobacterales</taxon>
        <taxon>Enterobacteriaceae</taxon>
        <taxon>Salmonella</taxon>
    </lineage>
</organism>
<gene>
    <name evidence="2" type="primary">udp_3</name>
    <name evidence="2" type="ORF">NCTC6754_01621</name>
</gene>
<proteinExistence type="predicted"/>
<dbReference type="GO" id="GO:0009116">
    <property type="term" value="P:nucleoside metabolic process"/>
    <property type="evidence" value="ECO:0007669"/>
    <property type="project" value="InterPro"/>
</dbReference>
<evidence type="ECO:0000313" key="3">
    <source>
        <dbReference type="Proteomes" id="UP000269208"/>
    </source>
</evidence>
<dbReference type="Gene3D" id="3.40.50.1580">
    <property type="entry name" value="Nucleoside phosphorylase domain"/>
    <property type="match status" value="1"/>
</dbReference>
<dbReference type="InterPro" id="IPR035994">
    <property type="entry name" value="Nucleoside_phosphorylase_sf"/>
</dbReference>
<dbReference type="EC" id="2.4.2.3" evidence="2"/>
<dbReference type="AlphaFoldDB" id="A0A3S4J8B2"/>
<dbReference type="GO" id="GO:0004850">
    <property type="term" value="F:uridine phosphorylase activity"/>
    <property type="evidence" value="ECO:0007669"/>
    <property type="project" value="UniProtKB-EC"/>
</dbReference>
<keyword evidence="2" id="KW-0808">Transferase</keyword>
<sequence>MSKSDVFHLGLTKNDLQGAQLAIVPGDPERVEKDRRADG</sequence>